<keyword evidence="2 8" id="KW-0863">Zinc-finger</keyword>
<dbReference type="PANTHER" id="PTHR31992">
    <property type="entry name" value="DOF ZINC FINGER PROTEIN DOF1.4-RELATED"/>
    <property type="match status" value="1"/>
</dbReference>
<feature type="domain" description="Dof-type" evidence="11">
    <location>
        <begin position="57"/>
        <end position="111"/>
    </location>
</feature>
<dbReference type="GO" id="GO:0003700">
    <property type="term" value="F:DNA-binding transcription factor activity"/>
    <property type="evidence" value="ECO:0007669"/>
    <property type="project" value="UniProtKB-UniRule"/>
</dbReference>
<feature type="compositionally biased region" description="Polar residues" evidence="10">
    <location>
        <begin position="173"/>
        <end position="182"/>
    </location>
</feature>
<dbReference type="InterPro" id="IPR003851">
    <property type="entry name" value="Znf_Dof"/>
</dbReference>
<dbReference type="InterPro" id="IPR045174">
    <property type="entry name" value="Dof"/>
</dbReference>
<dbReference type="GO" id="GO:0003677">
    <property type="term" value="F:DNA binding"/>
    <property type="evidence" value="ECO:0007669"/>
    <property type="project" value="UniProtKB-UniRule"/>
</dbReference>
<dbReference type="Pfam" id="PF02701">
    <property type="entry name" value="Zn_ribbon_Dof"/>
    <property type="match status" value="1"/>
</dbReference>
<keyword evidence="7 8" id="KW-0539">Nucleus</keyword>
<evidence type="ECO:0000256" key="3">
    <source>
        <dbReference type="ARBA" id="ARBA00022833"/>
    </source>
</evidence>
<evidence type="ECO:0000256" key="8">
    <source>
        <dbReference type="PROSITE-ProRule" id="PRU00071"/>
    </source>
</evidence>
<dbReference type="PROSITE" id="PS50884">
    <property type="entry name" value="ZF_DOF_2"/>
    <property type="match status" value="1"/>
</dbReference>
<evidence type="ECO:0000259" key="11">
    <source>
        <dbReference type="PROSITE" id="PS50884"/>
    </source>
</evidence>
<feature type="compositionally biased region" description="Low complexity" evidence="10">
    <location>
        <begin position="112"/>
        <end position="131"/>
    </location>
</feature>
<dbReference type="PROSITE" id="PS01361">
    <property type="entry name" value="ZF_DOF_1"/>
    <property type="match status" value="1"/>
</dbReference>
<organism evidence="12 13">
    <name type="scientific">Apostasia shenzhenica</name>
    <dbReference type="NCBI Taxonomy" id="1088818"/>
    <lineage>
        <taxon>Eukaryota</taxon>
        <taxon>Viridiplantae</taxon>
        <taxon>Streptophyta</taxon>
        <taxon>Embryophyta</taxon>
        <taxon>Tracheophyta</taxon>
        <taxon>Spermatophyta</taxon>
        <taxon>Magnoliopsida</taxon>
        <taxon>Liliopsida</taxon>
        <taxon>Asparagales</taxon>
        <taxon>Orchidaceae</taxon>
        <taxon>Apostasioideae</taxon>
        <taxon>Apostasia</taxon>
    </lineage>
</organism>
<sequence>MQDLQSVAGLRGRIFGGVGGGLGGGVGGGGSGSDHRRLRGYPIAALAGMAPHPPLPVKCPRCDSVNTKFCYYNNYNLSQPRHFCKSCRRYWTKGGVLRNVPVGGGSRKSKRSSSSSSKSSSKSSSAVSSKSEATAPHKDPAVPTASLSSSDSSGITAAPASTGDATASILFNPHSSNPNLTPSLDPPHPADPATEIFSDAGGSFTGLMAAASNIPSFLRFSFDDPTLLRLPDSPPAQPAQRPEEIRHYGLDHRTVPLELPAASGIGGIDWTPATGSGIFSLAGAAVDPAAYWSHGSWGDGDPSLYLP</sequence>
<proteinExistence type="predicted"/>
<name>A0A2I0AWA5_9ASPA</name>
<dbReference type="EMBL" id="KZ451944">
    <property type="protein sequence ID" value="PKA59820.1"/>
    <property type="molecule type" value="Genomic_DNA"/>
</dbReference>
<keyword evidence="13" id="KW-1185">Reference proteome</keyword>
<dbReference type="STRING" id="1088818.A0A2I0AWA5"/>
<dbReference type="OrthoDB" id="1927254at2759"/>
<protein>
    <recommendedName>
        <fullName evidence="9">Dof zinc finger protein</fullName>
    </recommendedName>
</protein>
<evidence type="ECO:0000256" key="7">
    <source>
        <dbReference type="ARBA" id="ARBA00023242"/>
    </source>
</evidence>
<keyword evidence="5 8" id="KW-0238">DNA-binding</keyword>
<keyword evidence="6 9" id="KW-0804">Transcription</keyword>
<keyword evidence="4 9" id="KW-0805">Transcription regulation</keyword>
<dbReference type="GO" id="GO:0008270">
    <property type="term" value="F:zinc ion binding"/>
    <property type="evidence" value="ECO:0007669"/>
    <property type="project" value="UniProtKB-KW"/>
</dbReference>
<feature type="compositionally biased region" description="Polar residues" evidence="10">
    <location>
        <begin position="145"/>
        <end position="155"/>
    </location>
</feature>
<dbReference type="AlphaFoldDB" id="A0A2I0AWA5"/>
<comment type="function">
    <text evidence="9">Transcription factor that binds specifically to a 5'-AA[AG]G-3' consensus core sequence.</text>
</comment>
<dbReference type="GO" id="GO:0005634">
    <property type="term" value="C:nucleus"/>
    <property type="evidence" value="ECO:0007669"/>
    <property type="project" value="UniProtKB-SubCell"/>
</dbReference>
<keyword evidence="3 9" id="KW-0862">Zinc</keyword>
<evidence type="ECO:0000256" key="2">
    <source>
        <dbReference type="ARBA" id="ARBA00022771"/>
    </source>
</evidence>
<gene>
    <name evidence="12" type="primary">DOF5.4</name>
    <name evidence="12" type="ORF">AXF42_Ash011945</name>
</gene>
<dbReference type="PANTHER" id="PTHR31992:SF298">
    <property type="entry name" value="DOF ZINC FINGER PROTEIN 4"/>
    <property type="match status" value="1"/>
</dbReference>
<evidence type="ECO:0000256" key="9">
    <source>
        <dbReference type="RuleBase" id="RU369094"/>
    </source>
</evidence>
<evidence type="ECO:0000256" key="6">
    <source>
        <dbReference type="ARBA" id="ARBA00023163"/>
    </source>
</evidence>
<comment type="subcellular location">
    <subcellularLocation>
        <location evidence="8 9">Nucleus</location>
    </subcellularLocation>
</comment>
<evidence type="ECO:0000256" key="4">
    <source>
        <dbReference type="ARBA" id="ARBA00023015"/>
    </source>
</evidence>
<feature type="region of interest" description="Disordered" evidence="10">
    <location>
        <begin position="98"/>
        <end position="193"/>
    </location>
</feature>
<keyword evidence="1 9" id="KW-0479">Metal-binding</keyword>
<evidence type="ECO:0000256" key="1">
    <source>
        <dbReference type="ARBA" id="ARBA00022723"/>
    </source>
</evidence>
<evidence type="ECO:0000256" key="5">
    <source>
        <dbReference type="ARBA" id="ARBA00023125"/>
    </source>
</evidence>
<accession>A0A2I0AWA5</accession>
<evidence type="ECO:0000256" key="10">
    <source>
        <dbReference type="SAM" id="MobiDB-lite"/>
    </source>
</evidence>
<evidence type="ECO:0000313" key="13">
    <source>
        <dbReference type="Proteomes" id="UP000236161"/>
    </source>
</evidence>
<dbReference type="Proteomes" id="UP000236161">
    <property type="component" value="Unassembled WGS sequence"/>
</dbReference>
<reference evidence="12 13" key="1">
    <citation type="journal article" date="2017" name="Nature">
        <title>The Apostasia genome and the evolution of orchids.</title>
        <authorList>
            <person name="Zhang G.Q."/>
            <person name="Liu K.W."/>
            <person name="Li Z."/>
            <person name="Lohaus R."/>
            <person name="Hsiao Y.Y."/>
            <person name="Niu S.C."/>
            <person name="Wang J.Y."/>
            <person name="Lin Y.C."/>
            <person name="Xu Q."/>
            <person name="Chen L.J."/>
            <person name="Yoshida K."/>
            <person name="Fujiwara S."/>
            <person name="Wang Z.W."/>
            <person name="Zhang Y.Q."/>
            <person name="Mitsuda N."/>
            <person name="Wang M."/>
            <person name="Liu G.H."/>
            <person name="Pecoraro L."/>
            <person name="Huang H.X."/>
            <person name="Xiao X.J."/>
            <person name="Lin M."/>
            <person name="Wu X.Y."/>
            <person name="Wu W.L."/>
            <person name="Chen Y.Y."/>
            <person name="Chang S.B."/>
            <person name="Sakamoto S."/>
            <person name="Ohme-Takagi M."/>
            <person name="Yagi M."/>
            <person name="Zeng S.J."/>
            <person name="Shen C.Y."/>
            <person name="Yeh C.M."/>
            <person name="Luo Y.B."/>
            <person name="Tsai W.C."/>
            <person name="Van de Peer Y."/>
            <person name="Liu Z.J."/>
        </authorList>
    </citation>
    <scope>NUCLEOTIDE SEQUENCE [LARGE SCALE GENOMIC DNA]</scope>
    <source>
        <strain evidence="13">cv. Shenzhen</strain>
        <tissue evidence="12">Stem</tissue>
    </source>
</reference>
<evidence type="ECO:0000313" key="12">
    <source>
        <dbReference type="EMBL" id="PKA59820.1"/>
    </source>
</evidence>